<dbReference type="GO" id="GO:0005524">
    <property type="term" value="F:ATP binding"/>
    <property type="evidence" value="ECO:0007669"/>
    <property type="project" value="UniProtKB-UniRule"/>
</dbReference>
<dbReference type="InterPro" id="IPR011009">
    <property type="entry name" value="Kinase-like_dom_sf"/>
</dbReference>
<dbReference type="Pfam" id="PF00069">
    <property type="entry name" value="Pkinase"/>
    <property type="match status" value="1"/>
</dbReference>
<name>A0ABD1Q9R9_9LAMI</name>
<dbReference type="PANTHER" id="PTHR48011">
    <property type="entry name" value="CCR4-NOT TRANSCRIPTIONAL COMPLEX SUBUNIT CAF120-RELATED"/>
    <property type="match status" value="1"/>
</dbReference>
<dbReference type="PANTHER" id="PTHR48011:SF76">
    <property type="entry name" value="MITOGEN-ACTIVATED PROTEIN KINASE KINASE KINASE 15"/>
    <property type="match status" value="1"/>
</dbReference>
<dbReference type="InterPro" id="IPR017441">
    <property type="entry name" value="Protein_kinase_ATP_BS"/>
</dbReference>
<gene>
    <name evidence="8" type="ORF">Fot_48684</name>
</gene>
<dbReference type="PROSITE" id="PS50011">
    <property type="entry name" value="PROTEIN_KINASE_DOM"/>
    <property type="match status" value="1"/>
</dbReference>
<keyword evidence="9" id="KW-1185">Reference proteome</keyword>
<protein>
    <submittedName>
        <fullName evidence="8">Mitogen-activated protein kinase kinase kinase 16</fullName>
    </submittedName>
</protein>
<dbReference type="GO" id="GO:0004674">
    <property type="term" value="F:protein serine/threonine kinase activity"/>
    <property type="evidence" value="ECO:0007669"/>
    <property type="project" value="UniProtKB-KW"/>
</dbReference>
<keyword evidence="6" id="KW-0723">Serine/threonine-protein kinase</keyword>
<keyword evidence="4 5" id="KW-0067">ATP-binding</keyword>
<accession>A0ABD1Q9R9</accession>
<dbReference type="InterPro" id="IPR000719">
    <property type="entry name" value="Prot_kinase_dom"/>
</dbReference>
<dbReference type="Gene3D" id="1.10.510.10">
    <property type="entry name" value="Transferase(Phosphotransferase) domain 1"/>
    <property type="match status" value="1"/>
</dbReference>
<dbReference type="Proteomes" id="UP001604277">
    <property type="component" value="Unassembled WGS sequence"/>
</dbReference>
<evidence type="ECO:0000256" key="4">
    <source>
        <dbReference type="ARBA" id="ARBA00022840"/>
    </source>
</evidence>
<feature type="binding site" evidence="5">
    <location>
        <position position="31"/>
    </location>
    <ligand>
        <name>ATP</name>
        <dbReference type="ChEBI" id="CHEBI:30616"/>
    </ligand>
</feature>
<evidence type="ECO:0000259" key="7">
    <source>
        <dbReference type="PROSITE" id="PS50011"/>
    </source>
</evidence>
<keyword evidence="2 5" id="KW-0547">Nucleotide-binding</keyword>
<evidence type="ECO:0000256" key="3">
    <source>
        <dbReference type="ARBA" id="ARBA00022777"/>
    </source>
</evidence>
<comment type="caution">
    <text evidence="8">The sequence shown here is derived from an EMBL/GenBank/DDBJ whole genome shotgun (WGS) entry which is preliminary data.</text>
</comment>
<dbReference type="PROSITE" id="PS00108">
    <property type="entry name" value="PROTEIN_KINASE_ST"/>
    <property type="match status" value="1"/>
</dbReference>
<dbReference type="SUPFAM" id="SSF56112">
    <property type="entry name" value="Protein kinase-like (PK-like)"/>
    <property type="match status" value="1"/>
</dbReference>
<organism evidence="8 9">
    <name type="scientific">Forsythia ovata</name>
    <dbReference type="NCBI Taxonomy" id="205694"/>
    <lineage>
        <taxon>Eukaryota</taxon>
        <taxon>Viridiplantae</taxon>
        <taxon>Streptophyta</taxon>
        <taxon>Embryophyta</taxon>
        <taxon>Tracheophyta</taxon>
        <taxon>Spermatophyta</taxon>
        <taxon>Magnoliopsida</taxon>
        <taxon>eudicotyledons</taxon>
        <taxon>Gunneridae</taxon>
        <taxon>Pentapetalae</taxon>
        <taxon>asterids</taxon>
        <taxon>lamiids</taxon>
        <taxon>Lamiales</taxon>
        <taxon>Oleaceae</taxon>
        <taxon>Forsythieae</taxon>
        <taxon>Forsythia</taxon>
    </lineage>
</organism>
<dbReference type="PROSITE" id="PS00107">
    <property type="entry name" value="PROTEIN_KINASE_ATP"/>
    <property type="match status" value="1"/>
</dbReference>
<reference evidence="9" key="1">
    <citation type="submission" date="2024-07" db="EMBL/GenBank/DDBJ databases">
        <title>Two chromosome-level genome assemblies of Korean endemic species Abeliophyllum distichum and Forsythia ovata (Oleaceae).</title>
        <authorList>
            <person name="Jang H."/>
        </authorList>
    </citation>
    <scope>NUCLEOTIDE SEQUENCE [LARGE SCALE GENOMIC DNA]</scope>
</reference>
<comment type="similarity">
    <text evidence="6">Belongs to the protein kinase superfamily.</text>
</comment>
<evidence type="ECO:0000313" key="8">
    <source>
        <dbReference type="EMBL" id="KAL2472948.1"/>
    </source>
</evidence>
<keyword evidence="1" id="KW-0808">Transferase</keyword>
<evidence type="ECO:0000313" key="9">
    <source>
        <dbReference type="Proteomes" id="UP001604277"/>
    </source>
</evidence>
<evidence type="ECO:0000256" key="5">
    <source>
        <dbReference type="PROSITE-ProRule" id="PRU10141"/>
    </source>
</evidence>
<feature type="domain" description="Protein kinase" evidence="7">
    <location>
        <begin position="3"/>
        <end position="258"/>
    </location>
</feature>
<dbReference type="EMBL" id="JBFOLJ010000015">
    <property type="protein sequence ID" value="KAL2472948.1"/>
    <property type="molecule type" value="Genomic_DNA"/>
</dbReference>
<dbReference type="SMART" id="SM00220">
    <property type="entry name" value="S_TKc"/>
    <property type="match status" value="1"/>
</dbReference>
<keyword evidence="3 8" id="KW-0418">Kinase</keyword>
<dbReference type="InterPro" id="IPR008271">
    <property type="entry name" value="Ser/Thr_kinase_AS"/>
</dbReference>
<proteinExistence type="inferred from homology"/>
<evidence type="ECO:0000256" key="2">
    <source>
        <dbReference type="ARBA" id="ARBA00022741"/>
    </source>
</evidence>
<evidence type="ECO:0000256" key="1">
    <source>
        <dbReference type="ARBA" id="ARBA00022679"/>
    </source>
</evidence>
<dbReference type="AlphaFoldDB" id="A0ABD1Q9R9"/>
<sequence length="444" mass="49315">MEWTRGPIIGRGTSATVSVATTSSGELFAVKSTDLSSSSLLQKEQFIISQLDSPYVIKCLGSDITCEENKSVYNLFLEYFPGGALSDQIRKQGGSLDESIIQFYAHQMVRGFNYLHLNGVVHGDIKGQNILIGEDGLKIADFGCSKLIQEDDDSVAGKSRFSGTPAYMAPEVSRGEEQGFPADIWALGCTVIEMATGCSPWPEIHDPVSALYKIGYSGDAPEIPSWLSNKAKEFLSKCLIRDAKLRWTAEELLEHSFFHGLEDNCGEAREFTRKSPTSVLDQGFWDSMEAVPEYSSPNLTVVASSSDSPAERISRLISDSLSINSNIANWTPEEEDWITVRGIDIEANFEVPENSCNFIQDFGALNSNAESFIFMNVNEEELRISIAIEDSLFDCFSYDTSFFDSLGHESIKDLYVSRILDFYAVIIHGNFFAIQFFLQSDPIF</sequence>
<evidence type="ECO:0000256" key="6">
    <source>
        <dbReference type="RuleBase" id="RU000304"/>
    </source>
</evidence>
<dbReference type="CDD" id="cd06606">
    <property type="entry name" value="STKc_MAPKKK"/>
    <property type="match status" value="1"/>
</dbReference>
<dbReference type="InterPro" id="IPR052751">
    <property type="entry name" value="Plant_MAPKKK"/>
</dbReference>